<reference evidence="13 14" key="1">
    <citation type="submission" date="2016-10" db="EMBL/GenBank/DDBJ databases">
        <authorList>
            <person name="de Groot N.N."/>
        </authorList>
    </citation>
    <scope>NUCLEOTIDE SEQUENCE [LARGE SCALE GENOMIC DNA]</scope>
    <source>
        <strain evidence="13 14">DSM 26880</strain>
    </source>
</reference>
<dbReference type="GO" id="GO:0017004">
    <property type="term" value="P:cytochrome complex assembly"/>
    <property type="evidence" value="ECO:0007669"/>
    <property type="project" value="UniProtKB-KW"/>
</dbReference>
<dbReference type="Pfam" id="PF04995">
    <property type="entry name" value="CcmD"/>
    <property type="match status" value="1"/>
</dbReference>
<protein>
    <recommendedName>
        <fullName evidence="4 12">Heme exporter protein D</fullName>
    </recommendedName>
</protein>
<keyword evidence="8 12" id="KW-0812">Transmembrane</keyword>
<evidence type="ECO:0000256" key="10">
    <source>
        <dbReference type="ARBA" id="ARBA00022989"/>
    </source>
</evidence>
<evidence type="ECO:0000313" key="14">
    <source>
        <dbReference type="Proteomes" id="UP000199286"/>
    </source>
</evidence>
<evidence type="ECO:0000256" key="3">
    <source>
        <dbReference type="ARBA" id="ARBA00008741"/>
    </source>
</evidence>
<comment type="similarity">
    <text evidence="3 12">Belongs to the CcmD/CycX/HelD family.</text>
</comment>
<gene>
    <name evidence="13" type="ORF">SAMN05444340_102107</name>
</gene>
<evidence type="ECO:0000256" key="5">
    <source>
        <dbReference type="ARBA" id="ARBA00022448"/>
    </source>
</evidence>
<keyword evidence="7 12" id="KW-0997">Cell inner membrane</keyword>
<evidence type="ECO:0000256" key="9">
    <source>
        <dbReference type="ARBA" id="ARBA00022748"/>
    </source>
</evidence>
<dbReference type="NCBIfam" id="TIGR03141">
    <property type="entry name" value="cytochro_ccmD"/>
    <property type="match status" value="1"/>
</dbReference>
<feature type="transmembrane region" description="Helical" evidence="12">
    <location>
        <begin position="6"/>
        <end position="30"/>
    </location>
</feature>
<proteinExistence type="inferred from homology"/>
<accession>A0A1H3G214</accession>
<dbReference type="Proteomes" id="UP000199286">
    <property type="component" value="Unassembled WGS sequence"/>
</dbReference>
<evidence type="ECO:0000256" key="2">
    <source>
        <dbReference type="ARBA" id="ARBA00004377"/>
    </source>
</evidence>
<dbReference type="AlphaFoldDB" id="A0A1H3G214"/>
<evidence type="ECO:0000256" key="7">
    <source>
        <dbReference type="ARBA" id="ARBA00022519"/>
    </source>
</evidence>
<evidence type="ECO:0000256" key="4">
    <source>
        <dbReference type="ARBA" id="ARBA00016461"/>
    </source>
</evidence>
<keyword evidence="5 12" id="KW-0813">Transport</keyword>
<keyword evidence="6 12" id="KW-1003">Cell membrane</keyword>
<sequence>MPDLGSYAVYVIGAYAVSLGLIGALVWASVARARKVRAQLEEVERRPRHG</sequence>
<evidence type="ECO:0000256" key="1">
    <source>
        <dbReference type="ARBA" id="ARBA00002442"/>
    </source>
</evidence>
<evidence type="ECO:0000256" key="12">
    <source>
        <dbReference type="RuleBase" id="RU363101"/>
    </source>
</evidence>
<keyword evidence="11 12" id="KW-0472">Membrane</keyword>
<evidence type="ECO:0000313" key="13">
    <source>
        <dbReference type="EMBL" id="SDX97256.1"/>
    </source>
</evidence>
<keyword evidence="14" id="KW-1185">Reference proteome</keyword>
<evidence type="ECO:0000256" key="6">
    <source>
        <dbReference type="ARBA" id="ARBA00022475"/>
    </source>
</evidence>
<dbReference type="RefSeq" id="WP_342708035.1">
    <property type="nucleotide sequence ID" value="NZ_FNPF01000002.1"/>
</dbReference>
<dbReference type="EMBL" id="FNPF01000002">
    <property type="protein sequence ID" value="SDX97256.1"/>
    <property type="molecule type" value="Genomic_DNA"/>
</dbReference>
<keyword evidence="10 12" id="KW-1133">Transmembrane helix</keyword>
<comment type="subcellular location">
    <subcellularLocation>
        <location evidence="2 12">Cell inner membrane</location>
        <topology evidence="2 12">Single-pass membrane protein</topology>
    </subcellularLocation>
</comment>
<dbReference type="GO" id="GO:0005886">
    <property type="term" value="C:plasma membrane"/>
    <property type="evidence" value="ECO:0007669"/>
    <property type="project" value="UniProtKB-SubCell"/>
</dbReference>
<dbReference type="GO" id="GO:0015886">
    <property type="term" value="P:heme transport"/>
    <property type="evidence" value="ECO:0007669"/>
    <property type="project" value="InterPro"/>
</dbReference>
<evidence type="ECO:0000256" key="8">
    <source>
        <dbReference type="ARBA" id="ARBA00022692"/>
    </source>
</evidence>
<name>A0A1H3G214_9RHOB</name>
<keyword evidence="9 12" id="KW-0201">Cytochrome c-type biogenesis</keyword>
<dbReference type="InterPro" id="IPR007078">
    <property type="entry name" value="Haem_export_protD_CcmD"/>
</dbReference>
<organism evidence="13 14">
    <name type="scientific">Citreimonas salinaria</name>
    <dbReference type="NCBI Taxonomy" id="321339"/>
    <lineage>
        <taxon>Bacteria</taxon>
        <taxon>Pseudomonadati</taxon>
        <taxon>Pseudomonadota</taxon>
        <taxon>Alphaproteobacteria</taxon>
        <taxon>Rhodobacterales</taxon>
        <taxon>Roseobacteraceae</taxon>
        <taxon>Citreimonas</taxon>
    </lineage>
</organism>
<evidence type="ECO:0000256" key="11">
    <source>
        <dbReference type="ARBA" id="ARBA00023136"/>
    </source>
</evidence>
<comment type="function">
    <text evidence="1 12">Required for the export of heme to the periplasm for the biogenesis of c-type cytochromes.</text>
</comment>